<gene>
    <name evidence="2" type="ORF">PNW85_20415</name>
</gene>
<accession>A0AAW6DQF4</accession>
<organism evidence="2 3">
    <name type="scientific">Mediterraneibacter gnavus</name>
    <name type="common">Ruminococcus gnavus</name>
    <dbReference type="NCBI Taxonomy" id="33038"/>
    <lineage>
        <taxon>Bacteria</taxon>
        <taxon>Bacillati</taxon>
        <taxon>Bacillota</taxon>
        <taxon>Clostridia</taxon>
        <taxon>Lachnospirales</taxon>
        <taxon>Lachnospiraceae</taxon>
        <taxon>Mediterraneibacter</taxon>
    </lineage>
</organism>
<sequence>MIKPDFDKCTRVATNLLYKQNISNRILNIQNLLYDKNILFDSIQTYCLHTHTPINHFLSENKDVLRDGCTIYDRESNYYIILYNDEIKNFEHRNWTLAHEIGHIYLNHTKDDDLEEIEAHFFASQLFMPEYSLFMMAKEYGRISHYDLVEIFGVSESAAYKRLTTMKRKTMFSSSKQDKEIWEIQKERIDLYYECQKDGLNYRSYLSFWKNMKDDYEKEQHLIAYY</sequence>
<dbReference type="Pfam" id="PF06114">
    <property type="entry name" value="Peptidase_M78"/>
    <property type="match status" value="1"/>
</dbReference>
<feature type="domain" description="IrrE N-terminal-like" evidence="1">
    <location>
        <begin position="74"/>
        <end position="164"/>
    </location>
</feature>
<dbReference type="Gene3D" id="1.10.10.2910">
    <property type="match status" value="1"/>
</dbReference>
<reference evidence="2" key="1">
    <citation type="submission" date="2023-01" db="EMBL/GenBank/DDBJ databases">
        <title>Human gut microbiome strain richness.</title>
        <authorList>
            <person name="Chen-Liaw A."/>
        </authorList>
    </citation>
    <scope>NUCLEOTIDE SEQUENCE</scope>
    <source>
        <strain evidence="2">RTP21484st1_H11_RTP21484_190118</strain>
    </source>
</reference>
<comment type="caution">
    <text evidence="2">The sequence shown here is derived from an EMBL/GenBank/DDBJ whole genome shotgun (WGS) entry which is preliminary data.</text>
</comment>
<proteinExistence type="predicted"/>
<dbReference type="AlphaFoldDB" id="A0AAW6DQF4"/>
<protein>
    <submittedName>
        <fullName evidence="2">ImmA/IrrE family metallo-endopeptidase</fullName>
    </submittedName>
</protein>
<dbReference type="InterPro" id="IPR010359">
    <property type="entry name" value="IrrE_HExxH"/>
</dbReference>
<evidence type="ECO:0000313" key="2">
    <source>
        <dbReference type="EMBL" id="MDB8688956.1"/>
    </source>
</evidence>
<evidence type="ECO:0000259" key="1">
    <source>
        <dbReference type="Pfam" id="PF06114"/>
    </source>
</evidence>
<evidence type="ECO:0000313" key="3">
    <source>
        <dbReference type="Proteomes" id="UP001212160"/>
    </source>
</evidence>
<name>A0AAW6DQF4_MEDGN</name>
<dbReference type="RefSeq" id="WP_024854480.1">
    <property type="nucleotide sequence ID" value="NZ_JAQMLA010000167.1"/>
</dbReference>
<dbReference type="Proteomes" id="UP001212160">
    <property type="component" value="Unassembled WGS sequence"/>
</dbReference>
<dbReference type="EMBL" id="JAQMLA010000167">
    <property type="protein sequence ID" value="MDB8688956.1"/>
    <property type="molecule type" value="Genomic_DNA"/>
</dbReference>